<sequence length="259" mass="30319">MYPQQVQQYLRTFFLENNCQFVNDTDHYLTVQLTIDMDKRIMNRPYYWQYVETTGGVPCPAQLTLITDQTKLTENIKGELVHFGSPRLSQLFQVTHDMGSFIQMFEQVEGTINRPILTPWLGVNYKVSYYSNQTKELLHSLGINLMNGNIISNFHTSLNEMNIAPSMPPNAFLLPYVIKPNRGLERLDGVVENAIQQDDHSWAEQAKKRWQRDMRVLEFFYEGVEVRPESYEMEKTALEQQYEARIKIEVINGGIFYLK</sequence>
<organism evidence="1 2">
    <name type="scientific">Psychrobacillus psychrotolerans</name>
    <dbReference type="NCBI Taxonomy" id="126156"/>
    <lineage>
        <taxon>Bacteria</taxon>
        <taxon>Bacillati</taxon>
        <taxon>Bacillota</taxon>
        <taxon>Bacilli</taxon>
        <taxon>Bacillales</taxon>
        <taxon>Bacillaceae</taxon>
        <taxon>Psychrobacillus</taxon>
    </lineage>
</organism>
<name>A0A1I5XVL1_9BACI</name>
<dbReference type="STRING" id="126156.SAMN05421670_1743"/>
<accession>A0A1I5XVL1</accession>
<dbReference type="Proteomes" id="UP000198734">
    <property type="component" value="Unassembled WGS sequence"/>
</dbReference>
<evidence type="ECO:0008006" key="3">
    <source>
        <dbReference type="Google" id="ProtNLM"/>
    </source>
</evidence>
<dbReference type="EMBL" id="FOXU01000002">
    <property type="protein sequence ID" value="SFQ35965.1"/>
    <property type="molecule type" value="Genomic_DNA"/>
</dbReference>
<proteinExistence type="predicted"/>
<reference evidence="2" key="1">
    <citation type="submission" date="2016-10" db="EMBL/GenBank/DDBJ databases">
        <authorList>
            <person name="Varghese N."/>
            <person name="Submissions S."/>
        </authorList>
    </citation>
    <scope>NUCLEOTIDE SEQUENCE [LARGE SCALE GENOMIC DNA]</scope>
    <source>
        <strain evidence="2">DSM 11706</strain>
    </source>
</reference>
<evidence type="ECO:0000313" key="2">
    <source>
        <dbReference type="Proteomes" id="UP000198734"/>
    </source>
</evidence>
<dbReference type="RefSeq" id="WP_093536221.1">
    <property type="nucleotide sequence ID" value="NZ_FOXU01000002.1"/>
</dbReference>
<protein>
    <recommendedName>
        <fullName evidence="3">YqhG</fullName>
    </recommendedName>
</protein>
<gene>
    <name evidence="1" type="ORF">SAMN05421670_1743</name>
</gene>
<dbReference type="Pfam" id="PF11079">
    <property type="entry name" value="YqhG"/>
    <property type="match status" value="1"/>
</dbReference>
<keyword evidence="2" id="KW-1185">Reference proteome</keyword>
<dbReference type="InterPro" id="IPR024562">
    <property type="entry name" value="YqhG"/>
</dbReference>
<dbReference type="OrthoDB" id="2433584at2"/>
<evidence type="ECO:0000313" key="1">
    <source>
        <dbReference type="EMBL" id="SFQ35965.1"/>
    </source>
</evidence>
<dbReference type="AlphaFoldDB" id="A0A1I5XVL1"/>